<accession>A0ACB8RQ36</accession>
<protein>
    <submittedName>
        <fullName evidence="1">Uncharacterized protein</fullName>
    </submittedName>
</protein>
<comment type="caution">
    <text evidence="1">The sequence shown here is derived from an EMBL/GenBank/DDBJ whole genome shotgun (WGS) entry which is preliminary data.</text>
</comment>
<gene>
    <name evidence="1" type="ORF">FA95DRAFT_1573342</name>
</gene>
<evidence type="ECO:0000313" key="1">
    <source>
        <dbReference type="EMBL" id="KAI0046145.1"/>
    </source>
</evidence>
<proteinExistence type="predicted"/>
<organism evidence="1 2">
    <name type="scientific">Auriscalpium vulgare</name>
    <dbReference type="NCBI Taxonomy" id="40419"/>
    <lineage>
        <taxon>Eukaryota</taxon>
        <taxon>Fungi</taxon>
        <taxon>Dikarya</taxon>
        <taxon>Basidiomycota</taxon>
        <taxon>Agaricomycotina</taxon>
        <taxon>Agaricomycetes</taxon>
        <taxon>Russulales</taxon>
        <taxon>Auriscalpiaceae</taxon>
        <taxon>Auriscalpium</taxon>
    </lineage>
</organism>
<sequence>MAGYSMPSQEVYHQRRVAHSIGLPNDDATLDQLVVHYEGMNLIDFPPRLNGSIITNDRRAAAFTRWYNDPEGYRVNIPAYHTQPQYYYFSPRRMTEALANPRRSLRTSLQAFTQKIKAESAQRQLRPPTVTSIGWNPTTGDAAFGSTNEPFEPPELRAQQRLARNPWRDAPWFQALLQAYQEKASRGRWEAGHPPGNCAEWNIPNALSMPETDVHLLTINTQTGLPKAMCQYCQAMVKEVCRQKNITVYAHTGSERESESVEVFRWLPNGVWSGPSGGPGQV</sequence>
<reference evidence="1" key="1">
    <citation type="submission" date="2021-02" db="EMBL/GenBank/DDBJ databases">
        <authorList>
            <consortium name="DOE Joint Genome Institute"/>
            <person name="Ahrendt S."/>
            <person name="Looney B.P."/>
            <person name="Miyauchi S."/>
            <person name="Morin E."/>
            <person name="Drula E."/>
            <person name="Courty P.E."/>
            <person name="Chicoki N."/>
            <person name="Fauchery L."/>
            <person name="Kohler A."/>
            <person name="Kuo A."/>
            <person name="Labutti K."/>
            <person name="Pangilinan J."/>
            <person name="Lipzen A."/>
            <person name="Riley R."/>
            <person name="Andreopoulos W."/>
            <person name="He G."/>
            <person name="Johnson J."/>
            <person name="Barry K.W."/>
            <person name="Grigoriev I.V."/>
            <person name="Nagy L."/>
            <person name="Hibbett D."/>
            <person name="Henrissat B."/>
            <person name="Matheny P.B."/>
            <person name="Labbe J."/>
            <person name="Martin F."/>
        </authorList>
    </citation>
    <scope>NUCLEOTIDE SEQUENCE</scope>
    <source>
        <strain evidence="1">FP105234-sp</strain>
    </source>
</reference>
<name>A0ACB8RQ36_9AGAM</name>
<evidence type="ECO:0000313" key="2">
    <source>
        <dbReference type="Proteomes" id="UP000814033"/>
    </source>
</evidence>
<dbReference type="Proteomes" id="UP000814033">
    <property type="component" value="Unassembled WGS sequence"/>
</dbReference>
<keyword evidence="2" id="KW-1185">Reference proteome</keyword>
<reference evidence="1" key="2">
    <citation type="journal article" date="2022" name="New Phytol.">
        <title>Evolutionary transition to the ectomycorrhizal habit in the genomes of a hyperdiverse lineage of mushroom-forming fungi.</title>
        <authorList>
            <person name="Looney B."/>
            <person name="Miyauchi S."/>
            <person name="Morin E."/>
            <person name="Drula E."/>
            <person name="Courty P.E."/>
            <person name="Kohler A."/>
            <person name="Kuo A."/>
            <person name="LaButti K."/>
            <person name="Pangilinan J."/>
            <person name="Lipzen A."/>
            <person name="Riley R."/>
            <person name="Andreopoulos W."/>
            <person name="He G."/>
            <person name="Johnson J."/>
            <person name="Nolan M."/>
            <person name="Tritt A."/>
            <person name="Barry K.W."/>
            <person name="Grigoriev I.V."/>
            <person name="Nagy L.G."/>
            <person name="Hibbett D."/>
            <person name="Henrissat B."/>
            <person name="Matheny P.B."/>
            <person name="Labbe J."/>
            <person name="Martin F.M."/>
        </authorList>
    </citation>
    <scope>NUCLEOTIDE SEQUENCE</scope>
    <source>
        <strain evidence="1">FP105234-sp</strain>
    </source>
</reference>
<dbReference type="EMBL" id="MU275933">
    <property type="protein sequence ID" value="KAI0046145.1"/>
    <property type="molecule type" value="Genomic_DNA"/>
</dbReference>